<dbReference type="RefSeq" id="WP_231419300.1">
    <property type="nucleotide sequence ID" value="NZ_CP126446.1"/>
</dbReference>
<dbReference type="SUPFAM" id="SSF51182">
    <property type="entry name" value="RmlC-like cupins"/>
    <property type="match status" value="1"/>
</dbReference>
<protein>
    <submittedName>
        <fullName evidence="2">Cupin domain-containing protein</fullName>
    </submittedName>
</protein>
<dbReference type="Proteomes" id="UP001236652">
    <property type="component" value="Chromosome"/>
</dbReference>
<dbReference type="Pfam" id="PF07883">
    <property type="entry name" value="Cupin_2"/>
    <property type="match status" value="1"/>
</dbReference>
<dbReference type="PANTHER" id="PTHR36448:SF2">
    <property type="entry name" value="CUPIN TYPE-1 DOMAIN-CONTAINING PROTEIN"/>
    <property type="match status" value="1"/>
</dbReference>
<dbReference type="InterPro" id="IPR013096">
    <property type="entry name" value="Cupin_2"/>
</dbReference>
<reference evidence="2 3" key="1">
    <citation type="submission" date="2023-05" db="EMBL/GenBank/DDBJ databases">
        <title>Comparative genomics reveals the evidence of polycyclic aromatic hydrocarbons degradation in moderately halophilic genus Pontibacillus.</title>
        <authorList>
            <person name="Yang H."/>
            <person name="Qian Z."/>
        </authorList>
    </citation>
    <scope>NUCLEOTIDE SEQUENCE [LARGE SCALE GENOMIC DNA]</scope>
    <source>
        <strain evidence="3">HN14</strain>
    </source>
</reference>
<dbReference type="InterPro" id="IPR011051">
    <property type="entry name" value="RmlC_Cupin_sf"/>
</dbReference>
<evidence type="ECO:0000259" key="1">
    <source>
        <dbReference type="Pfam" id="PF07883"/>
    </source>
</evidence>
<keyword evidence="3" id="KW-1185">Reference proteome</keyword>
<organism evidence="2 3">
    <name type="scientific">Pontibacillus chungwhensis</name>
    <dbReference type="NCBI Taxonomy" id="265426"/>
    <lineage>
        <taxon>Bacteria</taxon>
        <taxon>Bacillati</taxon>
        <taxon>Bacillota</taxon>
        <taxon>Bacilli</taxon>
        <taxon>Bacillales</taxon>
        <taxon>Bacillaceae</taxon>
        <taxon>Pontibacillus</taxon>
    </lineage>
</organism>
<dbReference type="EMBL" id="CP126446">
    <property type="protein sequence ID" value="WIF98612.1"/>
    <property type="molecule type" value="Genomic_DNA"/>
</dbReference>
<accession>A0ABY8UY89</accession>
<dbReference type="PANTHER" id="PTHR36448">
    <property type="entry name" value="BLR7373 PROTEIN"/>
    <property type="match status" value="1"/>
</dbReference>
<sequence>MHAFSDQVKTYYFEDDGEIPNNTLPLLVYPGVLNEYIDQMDEIFLQKGWHSTWIGSVFTHHHYHSTAHEVLGVLSGEATIQFGGQCGRKLEVTPGDVLIIPAGVGHKQLHGSKDFLVVGAYPDGQFKDMRTGDSKERPEVLHNIKEVPLPSTDPVFGDDLVFLPFWSE</sequence>
<evidence type="ECO:0000313" key="2">
    <source>
        <dbReference type="EMBL" id="WIF98612.1"/>
    </source>
</evidence>
<dbReference type="InterPro" id="IPR047121">
    <property type="entry name" value="YjiB-like"/>
</dbReference>
<evidence type="ECO:0000313" key="3">
    <source>
        <dbReference type="Proteomes" id="UP001236652"/>
    </source>
</evidence>
<dbReference type="InterPro" id="IPR014500">
    <property type="entry name" value="UCP019307_cupin"/>
</dbReference>
<dbReference type="Gene3D" id="2.60.120.10">
    <property type="entry name" value="Jelly Rolls"/>
    <property type="match status" value="1"/>
</dbReference>
<gene>
    <name evidence="2" type="ORF">QNI29_02775</name>
</gene>
<dbReference type="CDD" id="cd02219">
    <property type="entry name" value="cupin_YjlB-like"/>
    <property type="match status" value="1"/>
</dbReference>
<proteinExistence type="predicted"/>
<name>A0ABY8UY89_9BACI</name>
<feature type="domain" description="Cupin type-2" evidence="1">
    <location>
        <begin position="60"/>
        <end position="107"/>
    </location>
</feature>
<dbReference type="InterPro" id="IPR014710">
    <property type="entry name" value="RmlC-like_jellyroll"/>
</dbReference>
<dbReference type="PIRSF" id="PIRSF019307">
    <property type="entry name" value="UCP019307"/>
    <property type="match status" value="1"/>
</dbReference>